<dbReference type="KEGG" id="nth:Nther_2781"/>
<evidence type="ECO:0000259" key="1">
    <source>
        <dbReference type="Pfam" id="PF13847"/>
    </source>
</evidence>
<dbReference type="Pfam" id="PF13847">
    <property type="entry name" value="Methyltransf_31"/>
    <property type="match status" value="1"/>
</dbReference>
<dbReference type="OrthoDB" id="9814755at2"/>
<feature type="domain" description="Methyltransferase" evidence="1">
    <location>
        <begin position="40"/>
        <end position="144"/>
    </location>
</feature>
<dbReference type="Proteomes" id="UP000001683">
    <property type="component" value="Chromosome"/>
</dbReference>
<dbReference type="EMBL" id="CP001034">
    <property type="protein sequence ID" value="ACB86331.1"/>
    <property type="molecule type" value="Genomic_DNA"/>
</dbReference>
<evidence type="ECO:0000313" key="3">
    <source>
        <dbReference type="Proteomes" id="UP000001683"/>
    </source>
</evidence>
<dbReference type="HOGENOM" id="CLU_115325_0_0_9"/>
<proteinExistence type="predicted"/>
<protein>
    <recommendedName>
        <fullName evidence="1">Methyltransferase domain-containing protein</fullName>
    </recommendedName>
</protein>
<dbReference type="CDD" id="cd02440">
    <property type="entry name" value="AdoMet_MTases"/>
    <property type="match status" value="1"/>
</dbReference>
<keyword evidence="3" id="KW-1185">Reference proteome</keyword>
<dbReference type="InterPro" id="IPR025714">
    <property type="entry name" value="Methyltranfer_dom"/>
</dbReference>
<dbReference type="AlphaFoldDB" id="B2A2W3"/>
<reference evidence="2 3" key="1">
    <citation type="submission" date="2008-04" db="EMBL/GenBank/DDBJ databases">
        <title>Complete sequence of chromosome of Natranaerobius thermophilus JW/NM-WN-LF.</title>
        <authorList>
            <consortium name="US DOE Joint Genome Institute"/>
            <person name="Copeland A."/>
            <person name="Lucas S."/>
            <person name="Lapidus A."/>
            <person name="Glavina del Rio T."/>
            <person name="Dalin E."/>
            <person name="Tice H."/>
            <person name="Bruce D."/>
            <person name="Goodwin L."/>
            <person name="Pitluck S."/>
            <person name="Chertkov O."/>
            <person name="Brettin T."/>
            <person name="Detter J.C."/>
            <person name="Han C."/>
            <person name="Kuske C.R."/>
            <person name="Schmutz J."/>
            <person name="Larimer F."/>
            <person name="Land M."/>
            <person name="Hauser L."/>
            <person name="Kyrpides N."/>
            <person name="Lykidis A."/>
            <person name="Mesbah N.M."/>
            <person name="Wiegel J."/>
        </authorList>
    </citation>
    <scope>NUCLEOTIDE SEQUENCE [LARGE SCALE GENOMIC DNA]</scope>
    <source>
        <strain evidence="3">ATCC BAA-1301 / DSM 18059 / JW/NM-WN-LF</strain>
    </source>
</reference>
<evidence type="ECO:0000313" key="2">
    <source>
        <dbReference type="EMBL" id="ACB86331.1"/>
    </source>
</evidence>
<reference evidence="2 3" key="2">
    <citation type="journal article" date="2011" name="J. Bacteriol.">
        <title>Complete genome sequence of the anaerobic, halophilic alkalithermophile Natranaerobius thermophilus JW/NM-WN-LF.</title>
        <authorList>
            <person name="Zhao B."/>
            <person name="Mesbah N.M."/>
            <person name="Dalin E."/>
            <person name="Goodwin L."/>
            <person name="Nolan M."/>
            <person name="Pitluck S."/>
            <person name="Chertkov O."/>
            <person name="Brettin T.S."/>
            <person name="Han J."/>
            <person name="Larimer F.W."/>
            <person name="Land M.L."/>
            <person name="Hauser L."/>
            <person name="Kyrpides N."/>
            <person name="Wiegel J."/>
        </authorList>
    </citation>
    <scope>NUCLEOTIDE SEQUENCE [LARGE SCALE GENOMIC DNA]</scope>
    <source>
        <strain evidence="3">ATCC BAA-1301 / DSM 18059 / JW/NM-WN-LF</strain>
    </source>
</reference>
<dbReference type="RefSeq" id="WP_012449164.1">
    <property type="nucleotide sequence ID" value="NC_010718.1"/>
</dbReference>
<dbReference type="InParanoid" id="B2A2W3"/>
<gene>
    <name evidence="2" type="ordered locus">Nther_2781</name>
</gene>
<dbReference type="SUPFAM" id="SSF53335">
    <property type="entry name" value="S-adenosyl-L-methionine-dependent methyltransferases"/>
    <property type="match status" value="1"/>
</dbReference>
<accession>B2A2W3</accession>
<sequence length="180" mass="20555">MKGFFASCEKYGCLFYPAFYIYTRMYREVVRREVELGNITSQDVVLNVGCGAIPFTAIHISQLTGAKVVALDKDPEAVKKARYSLEKFQLNKNIEIYEGDGVEDIPVPFNVAIIALQVDRKSLVYQNLSNQTNGKGRLIFRQPVDKFNQEYGNLSLDLVPDDWVLQNMKTFNYSNLYLTT</sequence>
<dbReference type="eggNOG" id="COG2518">
    <property type="taxonomic scope" value="Bacteria"/>
</dbReference>
<name>B2A2W3_NATTJ</name>
<dbReference type="Gene3D" id="3.40.50.150">
    <property type="entry name" value="Vaccinia Virus protein VP39"/>
    <property type="match status" value="1"/>
</dbReference>
<dbReference type="STRING" id="457570.Nther_2781"/>
<dbReference type="InterPro" id="IPR029063">
    <property type="entry name" value="SAM-dependent_MTases_sf"/>
</dbReference>
<organism evidence="2 3">
    <name type="scientific">Natranaerobius thermophilus (strain ATCC BAA-1301 / DSM 18059 / JW/NM-WN-LF)</name>
    <dbReference type="NCBI Taxonomy" id="457570"/>
    <lineage>
        <taxon>Bacteria</taxon>
        <taxon>Bacillati</taxon>
        <taxon>Bacillota</taxon>
        <taxon>Clostridia</taxon>
        <taxon>Natranaerobiales</taxon>
        <taxon>Natranaerobiaceae</taxon>
        <taxon>Natranaerobius</taxon>
    </lineage>
</organism>